<dbReference type="AlphaFoldDB" id="A0A9P6B6S7"/>
<keyword evidence="2" id="KW-1185">Reference proteome</keyword>
<dbReference type="Proteomes" id="UP000886523">
    <property type="component" value="Unassembled WGS sequence"/>
</dbReference>
<reference evidence="1" key="1">
    <citation type="journal article" date="2020" name="Nat. Commun.">
        <title>Large-scale genome sequencing of mycorrhizal fungi provides insights into the early evolution of symbiotic traits.</title>
        <authorList>
            <person name="Miyauchi S."/>
            <person name="Kiss E."/>
            <person name="Kuo A."/>
            <person name="Drula E."/>
            <person name="Kohler A."/>
            <person name="Sanchez-Garcia M."/>
            <person name="Morin E."/>
            <person name="Andreopoulos B."/>
            <person name="Barry K.W."/>
            <person name="Bonito G."/>
            <person name="Buee M."/>
            <person name="Carver A."/>
            <person name="Chen C."/>
            <person name="Cichocki N."/>
            <person name="Clum A."/>
            <person name="Culley D."/>
            <person name="Crous P.W."/>
            <person name="Fauchery L."/>
            <person name="Girlanda M."/>
            <person name="Hayes R.D."/>
            <person name="Keri Z."/>
            <person name="LaButti K."/>
            <person name="Lipzen A."/>
            <person name="Lombard V."/>
            <person name="Magnuson J."/>
            <person name="Maillard F."/>
            <person name="Murat C."/>
            <person name="Nolan M."/>
            <person name="Ohm R.A."/>
            <person name="Pangilinan J."/>
            <person name="Pereira M.F."/>
            <person name="Perotto S."/>
            <person name="Peter M."/>
            <person name="Pfister S."/>
            <person name="Riley R."/>
            <person name="Sitrit Y."/>
            <person name="Stielow J.B."/>
            <person name="Szollosi G."/>
            <person name="Zifcakova L."/>
            <person name="Stursova M."/>
            <person name="Spatafora J.W."/>
            <person name="Tedersoo L."/>
            <person name="Vaario L.M."/>
            <person name="Yamada A."/>
            <person name="Yan M."/>
            <person name="Wang P."/>
            <person name="Xu J."/>
            <person name="Bruns T."/>
            <person name="Baldrian P."/>
            <person name="Vilgalys R."/>
            <person name="Dunand C."/>
            <person name="Henrissat B."/>
            <person name="Grigoriev I.V."/>
            <person name="Hibbett D."/>
            <person name="Nagy L.G."/>
            <person name="Martin F.M."/>
        </authorList>
    </citation>
    <scope>NUCLEOTIDE SEQUENCE</scope>
    <source>
        <strain evidence="1">UP504</strain>
    </source>
</reference>
<sequence length="182" mass="20828">MAVACRTHPIQLGRPDLGRLQSHVMASEVATMQYIEGYTSIPAPHILHYSTEANGALFRGEGFGKDAWYLKPIQTNGSLIPMPICSISPVCHRFLFRAFRPDMWKKWAIWGLLLGTDGKRQKQTMKCEKETEIWNQVSTLLGDGVTSKDFTEESFNDFILRNRRRFTGTSKRLKWVVSEDEC</sequence>
<evidence type="ECO:0000313" key="1">
    <source>
        <dbReference type="EMBL" id="KAF9518322.1"/>
    </source>
</evidence>
<evidence type="ECO:0000313" key="2">
    <source>
        <dbReference type="Proteomes" id="UP000886523"/>
    </source>
</evidence>
<dbReference type="OrthoDB" id="2906425at2759"/>
<gene>
    <name evidence="1" type="ORF">BS47DRAFT_1482797</name>
</gene>
<proteinExistence type="predicted"/>
<comment type="caution">
    <text evidence="1">The sequence shown here is derived from an EMBL/GenBank/DDBJ whole genome shotgun (WGS) entry which is preliminary data.</text>
</comment>
<organism evidence="1 2">
    <name type="scientific">Hydnum rufescens UP504</name>
    <dbReference type="NCBI Taxonomy" id="1448309"/>
    <lineage>
        <taxon>Eukaryota</taxon>
        <taxon>Fungi</taxon>
        <taxon>Dikarya</taxon>
        <taxon>Basidiomycota</taxon>
        <taxon>Agaricomycotina</taxon>
        <taxon>Agaricomycetes</taxon>
        <taxon>Cantharellales</taxon>
        <taxon>Hydnaceae</taxon>
        <taxon>Hydnum</taxon>
    </lineage>
</organism>
<protein>
    <submittedName>
        <fullName evidence="1">Uncharacterized protein</fullName>
    </submittedName>
</protein>
<dbReference type="EMBL" id="MU128926">
    <property type="protein sequence ID" value="KAF9518322.1"/>
    <property type="molecule type" value="Genomic_DNA"/>
</dbReference>
<name>A0A9P6B6S7_9AGAM</name>
<accession>A0A9P6B6S7</accession>